<organism evidence="2">
    <name type="scientific">Oryza barthii</name>
    <dbReference type="NCBI Taxonomy" id="65489"/>
    <lineage>
        <taxon>Eukaryota</taxon>
        <taxon>Viridiplantae</taxon>
        <taxon>Streptophyta</taxon>
        <taxon>Embryophyta</taxon>
        <taxon>Tracheophyta</taxon>
        <taxon>Spermatophyta</taxon>
        <taxon>Magnoliopsida</taxon>
        <taxon>Liliopsida</taxon>
        <taxon>Poales</taxon>
        <taxon>Poaceae</taxon>
        <taxon>BOP clade</taxon>
        <taxon>Oryzoideae</taxon>
        <taxon>Oryzeae</taxon>
        <taxon>Oryzinae</taxon>
        <taxon>Oryza</taxon>
    </lineage>
</organism>
<dbReference type="Gramene" id="OBART09G01980.1">
    <property type="protein sequence ID" value="OBART09G01980.1"/>
    <property type="gene ID" value="OBART09G01980"/>
</dbReference>
<sequence>MDQQQPALEGKGRTNGASHFGADASPLMPMHLCTTLPKATTELSLKRCIEQRRGGN</sequence>
<accession>A0A0D3H423</accession>
<evidence type="ECO:0000313" key="2">
    <source>
        <dbReference type="EnsemblPlants" id="OBART09G01980.1"/>
    </source>
</evidence>
<reference evidence="2" key="2">
    <citation type="submission" date="2015-03" db="UniProtKB">
        <authorList>
            <consortium name="EnsemblPlants"/>
        </authorList>
    </citation>
    <scope>IDENTIFICATION</scope>
</reference>
<dbReference type="PaxDb" id="65489-OBART09G01980.1"/>
<proteinExistence type="predicted"/>
<dbReference type="AlphaFoldDB" id="A0A0D3H423"/>
<dbReference type="Proteomes" id="UP000026960">
    <property type="component" value="Chromosome 9"/>
</dbReference>
<evidence type="ECO:0000256" key="1">
    <source>
        <dbReference type="SAM" id="MobiDB-lite"/>
    </source>
</evidence>
<dbReference type="EnsemblPlants" id="OBART09G01980.1">
    <property type="protein sequence ID" value="OBART09G01980.1"/>
    <property type="gene ID" value="OBART09G01980"/>
</dbReference>
<feature type="region of interest" description="Disordered" evidence="1">
    <location>
        <begin position="1"/>
        <end position="27"/>
    </location>
</feature>
<name>A0A0D3H423_9ORYZ</name>
<dbReference type="HOGENOM" id="CLU_3017443_0_0_1"/>
<reference evidence="2" key="1">
    <citation type="journal article" date="2009" name="Rice">
        <title>De Novo Next Generation Sequencing of Plant Genomes.</title>
        <authorList>
            <person name="Rounsley S."/>
            <person name="Marri P.R."/>
            <person name="Yu Y."/>
            <person name="He R."/>
            <person name="Sisneros N."/>
            <person name="Goicoechea J.L."/>
            <person name="Lee S.J."/>
            <person name="Angelova A."/>
            <person name="Kudrna D."/>
            <person name="Luo M."/>
            <person name="Affourtit J."/>
            <person name="Desany B."/>
            <person name="Knight J."/>
            <person name="Niazi F."/>
            <person name="Egholm M."/>
            <person name="Wing R.A."/>
        </authorList>
    </citation>
    <scope>NUCLEOTIDE SEQUENCE [LARGE SCALE GENOMIC DNA]</scope>
    <source>
        <strain evidence="2">cv. IRGC 105608</strain>
    </source>
</reference>
<evidence type="ECO:0000313" key="3">
    <source>
        <dbReference type="Proteomes" id="UP000026960"/>
    </source>
</evidence>
<protein>
    <submittedName>
        <fullName evidence="2">Uncharacterized protein</fullName>
    </submittedName>
</protein>
<keyword evidence="3" id="KW-1185">Reference proteome</keyword>